<dbReference type="EMBL" id="CP011129">
    <property type="protein sequence ID" value="ALN83094.1"/>
    <property type="molecule type" value="Genomic_DNA"/>
</dbReference>
<evidence type="ECO:0000256" key="2">
    <source>
        <dbReference type="SAM" id="SignalP"/>
    </source>
</evidence>
<accession>A0A0S2FHR4</accession>
<keyword evidence="4" id="KW-1185">Reference proteome</keyword>
<sequence>MMKKAILCAFAAMVLASQAMAQPGADTFEGAIFRKITEVEGGARIEQFYNESRLPSQGGVFTDNLFSWDDQSAATKVGRKISALVKTSDFSFYSALDTAEELAPNNMNAISARFIDRKTLDVTLMAKTPILGFQRLTLVPPTYEKFVLVNLTREVESTYALFTMYIVPDEEVPPELQGKLPHYIDYGGFMVFTMNEAEIVDGRVVLGAQLASGRVEEQNSVSDRIALDKKQVELWSRSPYLFAGPQDPGPWSLGPYSMLGILWRESKPDAWGFYPPKRYVDAATSALAYVEDIKIPLVEKSESHRARRCVTAYDWLGGAFYQFIQIIRGRGLWALSGTDACPSSEPDVIPVIDTQPTGTPLLTLIDSHTTAVTNDDSFAAAMNYQVCLDRPETDDVDEGVCTAGERAELTSMAELSFTEIQSAITAITTYLDEAAVGAGSSRLPVTTSAALNTIITNNPQHALGLLNNAARIAYSSGASATPSAPIAPRADSAKGKKKRKGVGSASCTTKAVAADDGFQCVQQGVRRRRPATEQTDVTSLGAQVSNGGRYYRPSDAGYAQLARTVVNTRVGLPFGMTEANFNSGSGYIAAAAYDGMRVGQGRLVVYLPNVTGQRGDTARFSYGLQHIWTTRLGGHQNEWETLGVTSSAMLTDLIMSALVSHGPVDISRDPNRPTNQRRNYASISFTYGSETYVVTNVVIVVSDNGMVITAYPSTNRRNPSTLSAAKELKR</sequence>
<evidence type="ECO:0000256" key="1">
    <source>
        <dbReference type="SAM" id="MobiDB-lite"/>
    </source>
</evidence>
<reference evidence="3 4" key="1">
    <citation type="journal article" date="2015" name="BMC Genomics">
        <title>Comparative genomics and metabolic profiling of the genus Lysobacter.</title>
        <authorList>
            <person name="de Bruijn I."/>
            <person name="Cheng X."/>
            <person name="de Jager V."/>
            <person name="Exposito R.G."/>
            <person name="Watrous J."/>
            <person name="Patel N."/>
            <person name="Postma J."/>
            <person name="Dorrestein P.C."/>
            <person name="Kobayashi D."/>
            <person name="Raaijmakers J.M."/>
        </authorList>
    </citation>
    <scope>NUCLEOTIDE SEQUENCE [LARGE SCALE GENOMIC DNA]</scope>
    <source>
        <strain evidence="3 4">76</strain>
    </source>
</reference>
<dbReference type="PATRIC" id="fig|84531.8.peg.4984"/>
<gene>
    <name evidence="3" type="ORF">LA76x_4992</name>
</gene>
<evidence type="ECO:0000313" key="4">
    <source>
        <dbReference type="Proteomes" id="UP000060787"/>
    </source>
</evidence>
<keyword evidence="2" id="KW-0732">Signal</keyword>
<feature type="chain" id="PRO_5006597306" evidence="2">
    <location>
        <begin position="22"/>
        <end position="730"/>
    </location>
</feature>
<organism evidence="3 4">
    <name type="scientific">Lysobacter antibioticus</name>
    <dbReference type="NCBI Taxonomy" id="84531"/>
    <lineage>
        <taxon>Bacteria</taxon>
        <taxon>Pseudomonadati</taxon>
        <taxon>Pseudomonadota</taxon>
        <taxon>Gammaproteobacteria</taxon>
        <taxon>Lysobacterales</taxon>
        <taxon>Lysobacteraceae</taxon>
        <taxon>Lysobacter</taxon>
    </lineage>
</organism>
<dbReference type="Proteomes" id="UP000060787">
    <property type="component" value="Chromosome"/>
</dbReference>
<name>A0A0S2FHR4_LYSAN</name>
<evidence type="ECO:0000313" key="3">
    <source>
        <dbReference type="EMBL" id="ALN83094.1"/>
    </source>
</evidence>
<dbReference type="AlphaFoldDB" id="A0A0S2FHR4"/>
<proteinExistence type="predicted"/>
<dbReference type="KEGG" id="lab:LA76x_4992"/>
<protein>
    <submittedName>
        <fullName evidence="3">Uncharacterized protein</fullName>
    </submittedName>
</protein>
<feature type="region of interest" description="Disordered" evidence="1">
    <location>
        <begin position="477"/>
        <end position="501"/>
    </location>
</feature>
<feature type="signal peptide" evidence="2">
    <location>
        <begin position="1"/>
        <end position="21"/>
    </location>
</feature>